<organism evidence="17 18">
    <name type="scientific">Halovulum marinum</name>
    <dbReference type="NCBI Taxonomy" id="2662447"/>
    <lineage>
        <taxon>Bacteria</taxon>
        <taxon>Pseudomonadati</taxon>
        <taxon>Pseudomonadota</taxon>
        <taxon>Alphaproteobacteria</taxon>
        <taxon>Rhodobacterales</taxon>
        <taxon>Paracoccaceae</taxon>
        <taxon>Halovulum</taxon>
    </lineage>
</organism>
<keyword evidence="6" id="KW-0592">Phosphate transport</keyword>
<dbReference type="CDD" id="cd00383">
    <property type="entry name" value="trans_reg_C"/>
    <property type="match status" value="1"/>
</dbReference>
<name>A0A6L5Z4N6_9RHOB</name>
<keyword evidence="4" id="KW-0963">Cytoplasm</keyword>
<dbReference type="GO" id="GO:0006355">
    <property type="term" value="P:regulation of DNA-templated transcription"/>
    <property type="evidence" value="ECO:0007669"/>
    <property type="project" value="InterPro"/>
</dbReference>
<dbReference type="AlphaFoldDB" id="A0A6L5Z4N6"/>
<dbReference type="Gene3D" id="1.10.10.10">
    <property type="entry name" value="Winged helix-like DNA-binding domain superfamily/Winged helix DNA-binding domain"/>
    <property type="match status" value="1"/>
</dbReference>
<dbReference type="Pfam" id="PF00072">
    <property type="entry name" value="Response_reg"/>
    <property type="match status" value="1"/>
</dbReference>
<dbReference type="GO" id="GO:0005829">
    <property type="term" value="C:cytosol"/>
    <property type="evidence" value="ECO:0007669"/>
    <property type="project" value="TreeGrafter"/>
</dbReference>
<feature type="modified residue" description="4-aspartylphosphate" evidence="13">
    <location>
        <position position="53"/>
    </location>
</feature>
<dbReference type="InterPro" id="IPR036388">
    <property type="entry name" value="WH-like_DNA-bd_sf"/>
</dbReference>
<dbReference type="SMART" id="SM00862">
    <property type="entry name" value="Trans_reg_C"/>
    <property type="match status" value="1"/>
</dbReference>
<accession>A0A6L5Z4N6</accession>
<evidence type="ECO:0000256" key="11">
    <source>
        <dbReference type="ARBA" id="ARBA00023163"/>
    </source>
</evidence>
<evidence type="ECO:0000256" key="9">
    <source>
        <dbReference type="ARBA" id="ARBA00023125"/>
    </source>
</evidence>
<dbReference type="GO" id="GO:0000156">
    <property type="term" value="F:phosphorelay response regulator activity"/>
    <property type="evidence" value="ECO:0007669"/>
    <property type="project" value="InterPro"/>
</dbReference>
<evidence type="ECO:0000256" key="6">
    <source>
        <dbReference type="ARBA" id="ARBA00022592"/>
    </source>
</evidence>
<evidence type="ECO:0000256" key="12">
    <source>
        <dbReference type="ARBA" id="ARBA00024735"/>
    </source>
</evidence>
<dbReference type="SMART" id="SM00448">
    <property type="entry name" value="REC"/>
    <property type="match status" value="1"/>
</dbReference>
<dbReference type="PROSITE" id="PS50110">
    <property type="entry name" value="RESPONSE_REGULATORY"/>
    <property type="match status" value="1"/>
</dbReference>
<dbReference type="GO" id="GO:0000976">
    <property type="term" value="F:transcription cis-regulatory region binding"/>
    <property type="evidence" value="ECO:0007669"/>
    <property type="project" value="TreeGrafter"/>
</dbReference>
<evidence type="ECO:0000313" key="17">
    <source>
        <dbReference type="EMBL" id="MSU91513.1"/>
    </source>
</evidence>
<keyword evidence="10" id="KW-0010">Activator</keyword>
<dbReference type="FunFam" id="3.40.50.2300:FF:000001">
    <property type="entry name" value="DNA-binding response regulator PhoB"/>
    <property type="match status" value="1"/>
</dbReference>
<evidence type="ECO:0000256" key="8">
    <source>
        <dbReference type="ARBA" id="ARBA00023015"/>
    </source>
</evidence>
<evidence type="ECO:0000259" key="16">
    <source>
        <dbReference type="PROSITE" id="PS51755"/>
    </source>
</evidence>
<dbReference type="InterPro" id="IPR011006">
    <property type="entry name" value="CheY-like_superfamily"/>
</dbReference>
<keyword evidence="3" id="KW-0813">Transport</keyword>
<gene>
    <name evidence="17" type="primary">phoB</name>
    <name evidence="17" type="ORF">GE300_18190</name>
</gene>
<evidence type="ECO:0000256" key="5">
    <source>
        <dbReference type="ARBA" id="ARBA00022553"/>
    </source>
</evidence>
<dbReference type="PANTHER" id="PTHR48111:SF40">
    <property type="entry name" value="PHOSPHATE REGULON TRANSCRIPTIONAL REGULATORY PROTEIN PHOB"/>
    <property type="match status" value="1"/>
</dbReference>
<dbReference type="InterPro" id="IPR001789">
    <property type="entry name" value="Sig_transdc_resp-reg_receiver"/>
</dbReference>
<keyword evidence="7" id="KW-0902">Two-component regulatory system</keyword>
<dbReference type="SUPFAM" id="SSF52172">
    <property type="entry name" value="CheY-like"/>
    <property type="match status" value="1"/>
</dbReference>
<keyword evidence="11" id="KW-0804">Transcription</keyword>
<evidence type="ECO:0000256" key="7">
    <source>
        <dbReference type="ARBA" id="ARBA00023012"/>
    </source>
</evidence>
<evidence type="ECO:0000313" key="18">
    <source>
        <dbReference type="Proteomes" id="UP000474957"/>
    </source>
</evidence>
<sequence>MCAKILVVEDEEALSRLLSYNLGKEGFAVGVCADGDDALIAVDEERPDLILLDWMLPNVSGVEICRQLRAGSQTREIPVIMLTARGEEDDRIRGLELGADDYVTKPFSMSELVARIRAVLRRTRPTIAGDVATFADIVLDRETCRVRRAGRDVHLGPTEFRLLDTLMQRPGRVFSREQLLDRVWGTDVYVEIRTVDVHVGRLRKALNRRGEADPIRTVRASGYALDETYQGGPAVPRKAG</sequence>
<feature type="DNA-binding region" description="OmpR/PhoB-type" evidence="14">
    <location>
        <begin position="129"/>
        <end position="227"/>
    </location>
</feature>
<dbReference type="InterPro" id="IPR001867">
    <property type="entry name" value="OmpR/PhoB-type_DNA-bd"/>
</dbReference>
<keyword evidence="5 13" id="KW-0597">Phosphoprotein</keyword>
<evidence type="ECO:0000256" key="1">
    <source>
        <dbReference type="ARBA" id="ARBA00004496"/>
    </source>
</evidence>
<evidence type="ECO:0000259" key="15">
    <source>
        <dbReference type="PROSITE" id="PS50110"/>
    </source>
</evidence>
<comment type="subcellular location">
    <subcellularLocation>
        <location evidence="1">Cytoplasm</location>
    </subcellularLocation>
</comment>
<dbReference type="Gene3D" id="3.40.50.2300">
    <property type="match status" value="1"/>
</dbReference>
<feature type="domain" description="OmpR/PhoB-type" evidence="16">
    <location>
        <begin position="129"/>
        <end position="227"/>
    </location>
</feature>
<dbReference type="GO" id="GO:0006817">
    <property type="term" value="P:phosphate ion transport"/>
    <property type="evidence" value="ECO:0007669"/>
    <property type="project" value="UniProtKB-KW"/>
</dbReference>
<protein>
    <recommendedName>
        <fullName evidence="2">Phosphate regulon transcriptional regulatory protein PhoB</fullName>
    </recommendedName>
</protein>
<comment type="function">
    <text evidence="12">This protein is a positive regulator for the phosphate regulon. Transcription of this operon is positively regulated by PhoB and PhoR when phosphate is limited.</text>
</comment>
<evidence type="ECO:0000256" key="4">
    <source>
        <dbReference type="ARBA" id="ARBA00022490"/>
    </source>
</evidence>
<keyword evidence="8" id="KW-0805">Transcription regulation</keyword>
<proteinExistence type="predicted"/>
<dbReference type="PANTHER" id="PTHR48111">
    <property type="entry name" value="REGULATOR OF RPOS"/>
    <property type="match status" value="1"/>
</dbReference>
<dbReference type="InterPro" id="IPR011879">
    <property type="entry name" value="Sig_transdc_resp-reg_PhoB"/>
</dbReference>
<feature type="domain" description="Response regulatory" evidence="15">
    <location>
        <begin position="4"/>
        <end position="120"/>
    </location>
</feature>
<evidence type="ECO:0000256" key="3">
    <source>
        <dbReference type="ARBA" id="ARBA00022448"/>
    </source>
</evidence>
<dbReference type="PROSITE" id="PS51755">
    <property type="entry name" value="OMPR_PHOB"/>
    <property type="match status" value="1"/>
</dbReference>
<evidence type="ECO:0000256" key="10">
    <source>
        <dbReference type="ARBA" id="ARBA00023159"/>
    </source>
</evidence>
<evidence type="ECO:0000256" key="13">
    <source>
        <dbReference type="PROSITE-ProRule" id="PRU00169"/>
    </source>
</evidence>
<dbReference type="Gene3D" id="6.10.250.690">
    <property type="match status" value="1"/>
</dbReference>
<comment type="caution">
    <text evidence="17">The sequence shown here is derived from an EMBL/GenBank/DDBJ whole genome shotgun (WGS) entry which is preliminary data.</text>
</comment>
<evidence type="ECO:0000256" key="14">
    <source>
        <dbReference type="PROSITE-ProRule" id="PRU01091"/>
    </source>
</evidence>
<evidence type="ECO:0000256" key="2">
    <source>
        <dbReference type="ARBA" id="ARBA00013332"/>
    </source>
</evidence>
<dbReference type="InterPro" id="IPR016032">
    <property type="entry name" value="Sig_transdc_resp-reg_C-effctor"/>
</dbReference>
<dbReference type="SUPFAM" id="SSF46894">
    <property type="entry name" value="C-terminal effector domain of the bipartite response regulators"/>
    <property type="match status" value="1"/>
</dbReference>
<dbReference type="Pfam" id="PF00486">
    <property type="entry name" value="Trans_reg_C"/>
    <property type="match status" value="1"/>
</dbReference>
<dbReference type="NCBIfam" id="TIGR02154">
    <property type="entry name" value="PhoB"/>
    <property type="match status" value="1"/>
</dbReference>
<dbReference type="InterPro" id="IPR039420">
    <property type="entry name" value="WalR-like"/>
</dbReference>
<dbReference type="GO" id="GO:0032993">
    <property type="term" value="C:protein-DNA complex"/>
    <property type="evidence" value="ECO:0007669"/>
    <property type="project" value="TreeGrafter"/>
</dbReference>
<dbReference type="RefSeq" id="WP_154448745.1">
    <property type="nucleotide sequence ID" value="NZ_WIND01000020.1"/>
</dbReference>
<dbReference type="Proteomes" id="UP000474957">
    <property type="component" value="Unassembled WGS sequence"/>
</dbReference>
<reference evidence="17 18" key="1">
    <citation type="submission" date="2019-10" db="EMBL/GenBank/DDBJ databases">
        <title>Cognatihalovulum marinum gen. nov. sp. nov., a new member of the family Rhodobacteraceae isolated from deep seawater of the Northwest Indian Ocean.</title>
        <authorList>
            <person name="Ruan C."/>
            <person name="Wang J."/>
            <person name="Zheng X."/>
            <person name="Song L."/>
            <person name="Zhu Y."/>
            <person name="Huang Y."/>
            <person name="Lu Z."/>
            <person name="Du W."/>
            <person name="Huang L."/>
            <person name="Dai X."/>
        </authorList>
    </citation>
    <scope>NUCLEOTIDE SEQUENCE [LARGE SCALE GENOMIC DNA]</scope>
    <source>
        <strain evidence="17 18">2CG4</strain>
    </source>
</reference>
<keyword evidence="9 14" id="KW-0238">DNA-binding</keyword>
<dbReference type="EMBL" id="WIND01000020">
    <property type="protein sequence ID" value="MSU91513.1"/>
    <property type="molecule type" value="Genomic_DNA"/>
</dbReference>
<keyword evidence="18" id="KW-1185">Reference proteome</keyword>